<feature type="transmembrane region" description="Helical" evidence="1">
    <location>
        <begin position="504"/>
        <end position="525"/>
    </location>
</feature>
<proteinExistence type="predicted"/>
<dbReference type="PANTHER" id="PTHR34219:SF4">
    <property type="entry name" value="PEPSY DOMAIN-CONTAINING PROTEIN"/>
    <property type="match status" value="1"/>
</dbReference>
<dbReference type="EMBL" id="CP095873">
    <property type="protein sequence ID" value="UPL20136.1"/>
    <property type="molecule type" value="Genomic_DNA"/>
</dbReference>
<feature type="transmembrane region" description="Helical" evidence="1">
    <location>
        <begin position="408"/>
        <end position="430"/>
    </location>
</feature>
<protein>
    <submittedName>
        <fullName evidence="2">PepSY domain-containing protein</fullName>
    </submittedName>
</protein>
<accession>A0AAE9KNP4</accession>
<dbReference type="Pfam" id="PF03929">
    <property type="entry name" value="PepSY_TM"/>
    <property type="match status" value="1"/>
</dbReference>
<organism evidence="2 3">
    <name type="scientific">Alcaligenes faecalis</name>
    <dbReference type="NCBI Taxonomy" id="511"/>
    <lineage>
        <taxon>Bacteria</taxon>
        <taxon>Pseudomonadati</taxon>
        <taxon>Pseudomonadota</taxon>
        <taxon>Betaproteobacteria</taxon>
        <taxon>Burkholderiales</taxon>
        <taxon>Alcaligenaceae</taxon>
        <taxon>Alcaligenes</taxon>
    </lineage>
</organism>
<reference evidence="2" key="1">
    <citation type="submission" date="2022-04" db="EMBL/GenBank/DDBJ databases">
        <title>Genomic mining of Alcaligenes faecalis D334 producing ectoin and derivatives.</title>
        <authorList>
            <person name="Doan V.T."/>
            <person name="Quach N.T."/>
            <person name="Vu T.-H.-N."/>
            <person name="Phi Q.-T."/>
        </authorList>
    </citation>
    <scope>NUCLEOTIDE SEQUENCE</scope>
    <source>
        <strain evidence="2">D334</strain>
    </source>
</reference>
<feature type="transmembrane region" description="Helical" evidence="1">
    <location>
        <begin position="12"/>
        <end position="36"/>
    </location>
</feature>
<sequence length="553" mass="62124">MKESFRQCMAWLHTWVGLVVGWILFFVFVTGTAGYVDDEITRWMEPERPLPMQVLPEQSSQMLDKALTQLQAHAPAESKAWTITLPHQALNPRATQGLSIAWEEMPQPGQRGRRGGEELDPVTGQIQPEVEPRATAGGTGLYRMHYALHYLPYPVAIWLVGICTMLMLLAVITGVVTHKKIFTDFFTFRPGKGQRSWLDAHNIVSVMSLPFFLMITYTGLIFFMSIYMPTGREVMYGATEEGRQAYFQDIRQQKRDFLPVSMPQAPLGEMMHSAEQAWGKNSIASVQITHPADSQAYVELRRTGVTGVYWTRAETLRFNASDGSLMEPEDNSNVTGDTHRVLLALHEGVFAEWWLRWLYFISGLLGCAVIGTGLVLWTVKRRTQHQKRMAKATPLSASERFDAAGLRLVEILNAGTLAGLPLGLAAYFWANRLLPVNMADRAAWEFHALFLVWGWSFLYASWRPLKRAWLELLYLTAAAYTLIPVLNLLTTDRHLGVTVIHGDWGLAGFDLTMFGLAAIFVYIAIKMKHKWHIASLPKKAAAPASLQTAGVNG</sequence>
<dbReference type="InterPro" id="IPR005625">
    <property type="entry name" value="PepSY-ass_TM"/>
</dbReference>
<dbReference type="AlphaFoldDB" id="A0AAE9KNP4"/>
<dbReference type="PANTHER" id="PTHR34219">
    <property type="entry name" value="IRON-REGULATED INNER MEMBRANE PROTEIN-RELATED"/>
    <property type="match status" value="1"/>
</dbReference>
<feature type="transmembrane region" description="Helical" evidence="1">
    <location>
        <begin position="357"/>
        <end position="379"/>
    </location>
</feature>
<keyword evidence="1" id="KW-0812">Transmembrane</keyword>
<dbReference type="RefSeq" id="WP_247965665.1">
    <property type="nucleotide sequence ID" value="NZ_CP095873.1"/>
</dbReference>
<keyword evidence="1" id="KW-0472">Membrane</keyword>
<dbReference type="Proteomes" id="UP000830925">
    <property type="component" value="Chromosome"/>
</dbReference>
<evidence type="ECO:0000256" key="1">
    <source>
        <dbReference type="SAM" id="Phobius"/>
    </source>
</evidence>
<keyword evidence="1" id="KW-1133">Transmembrane helix</keyword>
<evidence type="ECO:0000313" key="2">
    <source>
        <dbReference type="EMBL" id="UPL20136.1"/>
    </source>
</evidence>
<feature type="transmembrane region" description="Helical" evidence="1">
    <location>
        <begin position="197"/>
        <end position="227"/>
    </location>
</feature>
<gene>
    <name evidence="2" type="ORF">MXF72_11935</name>
</gene>
<evidence type="ECO:0000313" key="3">
    <source>
        <dbReference type="Proteomes" id="UP000830925"/>
    </source>
</evidence>
<feature type="transmembrane region" description="Helical" evidence="1">
    <location>
        <begin position="442"/>
        <end position="460"/>
    </location>
</feature>
<name>A0AAE9KNP4_ALCFA</name>
<feature type="transmembrane region" description="Helical" evidence="1">
    <location>
        <begin position="155"/>
        <end position="176"/>
    </location>
</feature>
<feature type="transmembrane region" description="Helical" evidence="1">
    <location>
        <begin position="472"/>
        <end position="489"/>
    </location>
</feature>